<reference evidence="1 2" key="1">
    <citation type="journal article" date="2024" name="BMC Biol.">
        <title>Comparative genomics of Ascetosporea gives new insight into the evolutionary basis for animal parasitism in Rhizaria.</title>
        <authorList>
            <person name="Hiltunen Thoren M."/>
            <person name="Onut-Brannstrom I."/>
            <person name="Alfjorden A."/>
            <person name="Peckova H."/>
            <person name="Swords F."/>
            <person name="Hooper C."/>
            <person name="Holzer A.S."/>
            <person name="Bass D."/>
            <person name="Burki F."/>
        </authorList>
    </citation>
    <scope>NUCLEOTIDE SEQUENCE [LARGE SCALE GENOMIC DNA]</scope>
    <source>
        <strain evidence="1">20-A016</strain>
    </source>
</reference>
<name>A0ABV2AGC5_9EUKA</name>
<dbReference type="Proteomes" id="UP001439008">
    <property type="component" value="Unassembled WGS sequence"/>
</dbReference>
<proteinExistence type="predicted"/>
<dbReference type="EMBL" id="JBDODL010000063">
    <property type="protein sequence ID" value="MES1918443.1"/>
    <property type="molecule type" value="Genomic_DNA"/>
</dbReference>
<accession>A0ABV2AGC5</accession>
<evidence type="ECO:0000313" key="1">
    <source>
        <dbReference type="EMBL" id="MES1918443.1"/>
    </source>
</evidence>
<gene>
    <name evidence="1" type="ORF">MHBO_000411</name>
</gene>
<evidence type="ECO:0000313" key="2">
    <source>
        <dbReference type="Proteomes" id="UP001439008"/>
    </source>
</evidence>
<evidence type="ECO:0008006" key="3">
    <source>
        <dbReference type="Google" id="ProtNLM"/>
    </source>
</evidence>
<keyword evidence="2" id="KW-1185">Reference proteome</keyword>
<sequence>MDNGHNKMKVKNLWQNGQNFEFEIEVVQKSTENILLAKGGGKYKPGNSPKFQKTVNLDKCLDDETKSLVVKTTLYRKGYSKNVNDENYDEALIVKNFEMVKFRFRY</sequence>
<organism evidence="1 2">
    <name type="scientific">Bonamia ostreae</name>
    <dbReference type="NCBI Taxonomy" id="126728"/>
    <lineage>
        <taxon>Eukaryota</taxon>
        <taxon>Sar</taxon>
        <taxon>Rhizaria</taxon>
        <taxon>Endomyxa</taxon>
        <taxon>Ascetosporea</taxon>
        <taxon>Haplosporida</taxon>
        <taxon>Bonamia</taxon>
    </lineage>
</organism>
<protein>
    <recommendedName>
        <fullName evidence="3">CB1 cannabinoid receptor-interacting protein 1</fullName>
    </recommendedName>
</protein>
<comment type="caution">
    <text evidence="1">The sequence shown here is derived from an EMBL/GenBank/DDBJ whole genome shotgun (WGS) entry which is preliminary data.</text>
</comment>